<reference evidence="3" key="1">
    <citation type="submission" date="2022-12" db="EMBL/GenBank/DDBJ databases">
        <authorList>
            <person name="Alioto T."/>
            <person name="Alioto T."/>
            <person name="Gomez Garrido J."/>
        </authorList>
    </citation>
    <scope>NUCLEOTIDE SEQUENCE</scope>
</reference>
<dbReference type="Proteomes" id="UP001178461">
    <property type="component" value="Chromosome 4"/>
</dbReference>
<organism evidence="3 4">
    <name type="scientific">Podarcis lilfordi</name>
    <name type="common">Lilford's wall lizard</name>
    <dbReference type="NCBI Taxonomy" id="74358"/>
    <lineage>
        <taxon>Eukaryota</taxon>
        <taxon>Metazoa</taxon>
        <taxon>Chordata</taxon>
        <taxon>Craniata</taxon>
        <taxon>Vertebrata</taxon>
        <taxon>Euteleostomi</taxon>
        <taxon>Lepidosauria</taxon>
        <taxon>Squamata</taxon>
        <taxon>Bifurcata</taxon>
        <taxon>Unidentata</taxon>
        <taxon>Episquamata</taxon>
        <taxon>Laterata</taxon>
        <taxon>Lacertibaenia</taxon>
        <taxon>Lacertidae</taxon>
        <taxon>Podarcis</taxon>
    </lineage>
</organism>
<feature type="compositionally biased region" description="Low complexity" evidence="1">
    <location>
        <begin position="137"/>
        <end position="147"/>
    </location>
</feature>
<feature type="region of interest" description="Disordered" evidence="1">
    <location>
        <begin position="1"/>
        <end position="92"/>
    </location>
</feature>
<dbReference type="AlphaFoldDB" id="A0AA35K6Z8"/>
<protein>
    <submittedName>
        <fullName evidence="3">Uncharacterized protein</fullName>
    </submittedName>
</protein>
<proteinExistence type="predicted"/>
<keyword evidence="4" id="KW-1185">Reference proteome</keyword>
<keyword evidence="2" id="KW-0812">Transmembrane</keyword>
<keyword evidence="2" id="KW-1133">Transmembrane helix</keyword>
<feature type="compositionally biased region" description="Basic and acidic residues" evidence="1">
    <location>
        <begin position="21"/>
        <end position="30"/>
    </location>
</feature>
<evidence type="ECO:0000256" key="1">
    <source>
        <dbReference type="SAM" id="MobiDB-lite"/>
    </source>
</evidence>
<feature type="compositionally biased region" description="Low complexity" evidence="1">
    <location>
        <begin position="62"/>
        <end position="74"/>
    </location>
</feature>
<gene>
    <name evidence="3" type="ORF">PODLI_1B007918</name>
</gene>
<evidence type="ECO:0000256" key="2">
    <source>
        <dbReference type="SAM" id="Phobius"/>
    </source>
</evidence>
<evidence type="ECO:0000313" key="4">
    <source>
        <dbReference type="Proteomes" id="UP001178461"/>
    </source>
</evidence>
<keyword evidence="2" id="KW-0472">Membrane</keyword>
<feature type="region of interest" description="Disordered" evidence="1">
    <location>
        <begin position="174"/>
        <end position="193"/>
    </location>
</feature>
<accession>A0AA35K6Z8</accession>
<feature type="transmembrane region" description="Helical" evidence="2">
    <location>
        <begin position="214"/>
        <end position="238"/>
    </location>
</feature>
<name>A0AA35K6Z8_9SAUR</name>
<sequence>MKDAGKSGKQTGKRKTASVKARLELAEKRRLSGRPCASPRRPTSHSAQGQPRRPARGAGATGPLARLPVAALAPPRAPPPRRRPIRLGGGGGRCRLCARPPCGLIESYIKKPSSERARKGRARRRREEKPAPPARLPCPACAAKQQPAPGPGQGEGSAGRSCALSLPAARKASAAPGAGIGRPSGACPDPEEKRAGLRGSLAGLRGRLGRGWGAGGVACAAARGIGIALISILLVILLKSGGRANEFGGYLGARCIVRGFLCVLVLGDRILPRLLLLQFIGTRKSGNWLSGSKSSDVMHPAVLPLRTRQQHSIVETWKP</sequence>
<feature type="region of interest" description="Disordered" evidence="1">
    <location>
        <begin position="109"/>
        <end position="160"/>
    </location>
</feature>
<evidence type="ECO:0000313" key="3">
    <source>
        <dbReference type="EMBL" id="CAI5771673.1"/>
    </source>
</evidence>
<dbReference type="EMBL" id="OX395129">
    <property type="protein sequence ID" value="CAI5771673.1"/>
    <property type="molecule type" value="Genomic_DNA"/>
</dbReference>